<comment type="caution">
    <text evidence="1">The sequence shown here is derived from an EMBL/GenBank/DDBJ whole genome shotgun (WGS) entry which is preliminary data.</text>
</comment>
<proteinExistence type="predicted"/>
<evidence type="ECO:0000313" key="1">
    <source>
        <dbReference type="EMBL" id="KAJ9092615.1"/>
    </source>
</evidence>
<name>A0ACC2V0H6_9TREE</name>
<evidence type="ECO:0000313" key="2">
    <source>
        <dbReference type="Proteomes" id="UP001241377"/>
    </source>
</evidence>
<reference evidence="1" key="1">
    <citation type="submission" date="2023-04" db="EMBL/GenBank/DDBJ databases">
        <title>Draft Genome sequencing of Naganishia species isolated from polar environments using Oxford Nanopore Technology.</title>
        <authorList>
            <person name="Leo P."/>
            <person name="Venkateswaran K."/>
        </authorList>
    </citation>
    <scope>NUCLEOTIDE SEQUENCE</scope>
    <source>
        <strain evidence="1">MNA-CCFEE 5261</strain>
    </source>
</reference>
<dbReference type="EMBL" id="JASBWR010000133">
    <property type="protein sequence ID" value="KAJ9092615.1"/>
    <property type="molecule type" value="Genomic_DNA"/>
</dbReference>
<dbReference type="Proteomes" id="UP001241377">
    <property type="component" value="Unassembled WGS sequence"/>
</dbReference>
<keyword evidence="2" id="KW-1185">Reference proteome</keyword>
<organism evidence="1 2">
    <name type="scientific">Naganishia cerealis</name>
    <dbReference type="NCBI Taxonomy" id="610337"/>
    <lineage>
        <taxon>Eukaryota</taxon>
        <taxon>Fungi</taxon>
        <taxon>Dikarya</taxon>
        <taxon>Basidiomycota</taxon>
        <taxon>Agaricomycotina</taxon>
        <taxon>Tremellomycetes</taxon>
        <taxon>Filobasidiales</taxon>
        <taxon>Filobasidiaceae</taxon>
        <taxon>Naganishia</taxon>
    </lineage>
</organism>
<protein>
    <submittedName>
        <fullName evidence="1">Uncharacterized protein</fullName>
    </submittedName>
</protein>
<sequence length="992" mass="111526">MDGIVDAIVNSTIDMERQRLETELDASLGSFRPSSAHRPKSQRLSSKRQYGERIDRHGRYIEYYDSAEESDVSSGFSSISRDTRSDQGQGAMITSGLHFNNDRGHPARHSRHSEVTFTTSTSDEDDDTIEYPRSAAVHNMRHLDDLGRYDTQRSPTPVNVSSRTGSGQGTRNLLSNRNAGNINPRKQNDSFSPGGMDGLSGFPSPGSTAQHHVSRMTLGAGGIFENNRARKGSRTNPRKHRSHDKENPPVPSDEEEEYDPDRPISKLVQELEKGDWNRETHSARDAKKAQPTAGRPDSFATQPRTSNIFSDTNGTPPSQPIQQQSRAVNSHLQPVPFLSQPQQYRHKPVQPSPLRSLVIPSPDSSGSRNKSRESQFAAAAQNRARTQYQPPSVEDEEEANIAPHQQRSKSPKKSPPSAPMINVEEAPERNRNAMPSNTPRPRVVSNPETQTSKSAMTRDHPTIYGTENLLADMTRLTAMLGTPAKGNMHEAVAQDGARSENSDRINQNLKAIYARLHSLEDETTMSRRRIRELEMDLENSRIENARSRKDKQEVEQRYAVVENEKKELERLVVVLRREVAKVTQEWQAEMKRTKELQARLESFHQSPSTGARRTAFGSDVPTGDAATLPPRGLNTLMDGLMHRIEHLEQEVGRLRCVVQRAVELKDATFDGERTMMQGDREMKYHEEPVKPSQYQEGLVAAAYQSGTTRQPSRQAFGRTDEVVIEKPMTPPPSSEEDCQISPSSNDHRRTFDQHADIGAQADQTVHRRQRRRTRRELHDSRSDEPQEDPATSPFPSIRGERLEQEFFSPTQKPRGGKPARDTARVSAEKHLHSDLGDEGHGTEAKVKGGAPVALHIEELDQVLRRHAGEMPPQTLVMSVLSEIEDDYRHYLSIYTDLAEQYKRMSPLSIKRNILAEHLKEVIDTMELKANQVARLTEVLQVKDKAFTAPIIKAAQASRARMSVPETIRAVRQDLGKSIISTPLKRRQEHAVV</sequence>
<accession>A0ACC2V0H6</accession>
<gene>
    <name evidence="1" type="ORF">QFC19_008653</name>
</gene>